<accession>A0A8I7BDC1</accession>
<evidence type="ECO:0000313" key="3">
    <source>
        <dbReference type="Proteomes" id="UP000011116"/>
    </source>
</evidence>
<dbReference type="AlphaFoldDB" id="A0A8I7BDC1"/>
<dbReference type="PANTHER" id="PTHR34576:SF2">
    <property type="entry name" value="MEMBRANE-ASSOCIATED KINASE REGULATOR 6-RELATED"/>
    <property type="match status" value="1"/>
</dbReference>
<reference evidence="3" key="1">
    <citation type="journal article" date="2012" name="Nature">
        <title>A physical, genetic and functional sequence assembly of the barley genome.</title>
        <authorList>
            <consortium name="The International Barley Genome Sequencing Consortium"/>
            <person name="Mayer K.F."/>
            <person name="Waugh R."/>
            <person name="Brown J.W."/>
            <person name="Schulman A."/>
            <person name="Langridge P."/>
            <person name="Platzer M."/>
            <person name="Fincher G.B."/>
            <person name="Muehlbauer G.J."/>
            <person name="Sato K."/>
            <person name="Close T.J."/>
            <person name="Wise R.P."/>
            <person name="Stein N."/>
        </authorList>
    </citation>
    <scope>NUCLEOTIDE SEQUENCE [LARGE SCALE GENOMIC DNA]</scope>
    <source>
        <strain evidence="3">cv. Morex</strain>
    </source>
</reference>
<reference evidence="2" key="3">
    <citation type="submission" date="2022-01" db="UniProtKB">
        <authorList>
            <consortium name="EnsemblPlants"/>
        </authorList>
    </citation>
    <scope>IDENTIFICATION</scope>
    <source>
        <strain evidence="2">subsp. vulgare</strain>
    </source>
</reference>
<evidence type="ECO:0000313" key="2">
    <source>
        <dbReference type="EnsemblPlants" id="HORVU.MOREX.r3.4HG0412250.1"/>
    </source>
</evidence>
<feature type="region of interest" description="Disordered" evidence="1">
    <location>
        <begin position="86"/>
        <end position="114"/>
    </location>
</feature>
<name>A0A8I7BDC1_HORVV</name>
<dbReference type="Proteomes" id="UP000011116">
    <property type="component" value="Chromosome 4H"/>
</dbReference>
<evidence type="ECO:0008006" key="4">
    <source>
        <dbReference type="Google" id="ProtNLM"/>
    </source>
</evidence>
<protein>
    <recommendedName>
        <fullName evidence="4">Membrane-associated kinase regulator 6</fullName>
    </recommendedName>
</protein>
<sequence length="250" mass="27102">MESSRSLQHLAEYDSFFFGWLDDSARHSPPYLDRLVHSVGHSFRISTSSAFIDLYPQDDLFSADDFTTAASDFDLDLPVVDDAAPSTPMLQVSPPGRLLPCEPGGGSGAQEDGDESVITSRYHTEDAPSAPWLSAFSSPDVSHKARSTACSLGACSSATSKHAWSRSTLCVGKRRAASSPGKVMRFAMPLYRKVIRAMARRHGRFPSPASPARGATSRVGYHGSADTDVYDAILYCKKSSGSRVQETNRM</sequence>
<reference evidence="2" key="2">
    <citation type="submission" date="2020-10" db="EMBL/GenBank/DDBJ databases">
        <authorList>
            <person name="Scholz U."/>
            <person name="Mascher M."/>
            <person name="Fiebig A."/>
        </authorList>
    </citation>
    <scope>NUCLEOTIDE SEQUENCE [LARGE SCALE GENOMIC DNA]</scope>
    <source>
        <strain evidence="2">cv. Morex</strain>
    </source>
</reference>
<keyword evidence="3" id="KW-1185">Reference proteome</keyword>
<dbReference type="InterPro" id="IPR044699">
    <property type="entry name" value="MAKR6"/>
</dbReference>
<dbReference type="PANTHER" id="PTHR34576">
    <property type="entry name" value="MEMBRANE-ASSOCIATED KINASE REGULATOR 6-RELATED"/>
    <property type="match status" value="1"/>
</dbReference>
<evidence type="ECO:0000256" key="1">
    <source>
        <dbReference type="SAM" id="MobiDB-lite"/>
    </source>
</evidence>
<organism evidence="2 3">
    <name type="scientific">Hordeum vulgare subsp. vulgare</name>
    <name type="common">Domesticated barley</name>
    <dbReference type="NCBI Taxonomy" id="112509"/>
    <lineage>
        <taxon>Eukaryota</taxon>
        <taxon>Viridiplantae</taxon>
        <taxon>Streptophyta</taxon>
        <taxon>Embryophyta</taxon>
        <taxon>Tracheophyta</taxon>
        <taxon>Spermatophyta</taxon>
        <taxon>Magnoliopsida</taxon>
        <taxon>Liliopsida</taxon>
        <taxon>Poales</taxon>
        <taxon>Poaceae</taxon>
        <taxon>BOP clade</taxon>
        <taxon>Pooideae</taxon>
        <taxon>Triticodae</taxon>
        <taxon>Triticeae</taxon>
        <taxon>Hordeinae</taxon>
        <taxon>Hordeum</taxon>
    </lineage>
</organism>
<proteinExistence type="predicted"/>
<dbReference type="EnsemblPlants" id="HORVU.MOREX.r3.4HG0412250.1">
    <property type="protein sequence ID" value="HORVU.MOREX.r3.4HG0412250.1"/>
    <property type="gene ID" value="HORVU.MOREX.r3.4HG0412250"/>
</dbReference>
<dbReference type="Gramene" id="HORVU.MOREX.r3.4HG0412250.1">
    <property type="protein sequence ID" value="HORVU.MOREX.r3.4HG0412250.1"/>
    <property type="gene ID" value="HORVU.MOREX.r3.4HG0412250"/>
</dbReference>